<name>A0A6P8XK58_DROAB</name>
<gene>
    <name evidence="8" type="primary">LOC117564414</name>
</gene>
<keyword evidence="5" id="KW-0963">Cytoplasm</keyword>
<dbReference type="Pfam" id="PF14713">
    <property type="entry name" value="DUF4464"/>
    <property type="match status" value="1"/>
</dbReference>
<dbReference type="GO" id="GO:0005737">
    <property type="term" value="C:cytoplasm"/>
    <property type="evidence" value="ECO:0007669"/>
    <property type="project" value="UniProtKB-SubCell"/>
</dbReference>
<keyword evidence="6" id="KW-0539">Nucleus</keyword>
<dbReference type="OrthoDB" id="2136125at2759"/>
<dbReference type="AlphaFoldDB" id="A0A6P8XK58"/>
<evidence type="ECO:0000256" key="3">
    <source>
        <dbReference type="ARBA" id="ARBA00004496"/>
    </source>
</evidence>
<comment type="function">
    <text evidence="1">May be involved in spermatogenesis.</text>
</comment>
<dbReference type="Proteomes" id="UP000515160">
    <property type="component" value="Chromosome 2L"/>
</dbReference>
<reference evidence="8" key="1">
    <citation type="submission" date="2025-08" db="UniProtKB">
        <authorList>
            <consortium name="RefSeq"/>
        </authorList>
    </citation>
    <scope>IDENTIFICATION</scope>
    <source>
        <strain evidence="8">15112-1751.03</strain>
        <tissue evidence="8">Whole Adult</tissue>
    </source>
</reference>
<dbReference type="RefSeq" id="XP_034099037.2">
    <property type="nucleotide sequence ID" value="XM_034243146.2"/>
</dbReference>
<evidence type="ECO:0000256" key="4">
    <source>
        <dbReference type="ARBA" id="ARBA00021436"/>
    </source>
</evidence>
<proteinExistence type="predicted"/>
<dbReference type="PANTHER" id="PTHR33588">
    <property type="entry name" value="CILIA- AND FLAGELLA-ASSOCIATED PROTEIN 299"/>
    <property type="match status" value="1"/>
</dbReference>
<organism evidence="7 8">
    <name type="scientific">Drosophila albomicans</name>
    <name type="common">Fruit fly</name>
    <dbReference type="NCBI Taxonomy" id="7291"/>
    <lineage>
        <taxon>Eukaryota</taxon>
        <taxon>Metazoa</taxon>
        <taxon>Ecdysozoa</taxon>
        <taxon>Arthropoda</taxon>
        <taxon>Hexapoda</taxon>
        <taxon>Insecta</taxon>
        <taxon>Pterygota</taxon>
        <taxon>Neoptera</taxon>
        <taxon>Endopterygota</taxon>
        <taxon>Diptera</taxon>
        <taxon>Brachycera</taxon>
        <taxon>Muscomorpha</taxon>
        <taxon>Ephydroidea</taxon>
        <taxon>Drosophilidae</taxon>
        <taxon>Drosophila</taxon>
    </lineage>
</organism>
<keyword evidence="7" id="KW-1185">Reference proteome</keyword>
<dbReference type="InterPro" id="IPR027887">
    <property type="entry name" value="DUF4464"/>
</dbReference>
<protein>
    <recommendedName>
        <fullName evidence="4">Cilia- and flagella-associated protein 299</fullName>
    </recommendedName>
</protein>
<dbReference type="GeneID" id="117564414"/>
<evidence type="ECO:0000256" key="1">
    <source>
        <dbReference type="ARBA" id="ARBA00003056"/>
    </source>
</evidence>
<evidence type="ECO:0000313" key="7">
    <source>
        <dbReference type="Proteomes" id="UP000515160"/>
    </source>
</evidence>
<evidence type="ECO:0000313" key="8">
    <source>
        <dbReference type="RefSeq" id="XP_034099037.2"/>
    </source>
</evidence>
<sequence length="234" mass="27055">MTALRPDFTLLNFETYEEYLQSFQTVKDHRYLGCLSAINELAKLGYRNTSRIYNEEEFKLCRMKTLELMNPKIKMSITSGHLVKSNDPGLQALAERETPNLLKKLSTIIFVVIRMPSGFDVSSYMDYEMSLRQFDLNVLGASNWKEIFQGNQKLHPKSSDLSYYNMQKKQVTHNNSDNYQTLAIGNSLLFLHKGDHKIIDPEYKSGNPTSKRRMIFSPSLGTIVLYDHIVRKPI</sequence>
<dbReference type="GO" id="GO:0005634">
    <property type="term" value="C:nucleus"/>
    <property type="evidence" value="ECO:0007669"/>
    <property type="project" value="UniProtKB-SubCell"/>
</dbReference>
<accession>A0A6P8XK58</accession>
<evidence type="ECO:0000256" key="6">
    <source>
        <dbReference type="ARBA" id="ARBA00023242"/>
    </source>
</evidence>
<comment type="subcellular location">
    <subcellularLocation>
        <location evidence="3">Cytoplasm</location>
    </subcellularLocation>
    <subcellularLocation>
        <location evidence="2">Nucleus</location>
    </subcellularLocation>
</comment>
<evidence type="ECO:0000256" key="2">
    <source>
        <dbReference type="ARBA" id="ARBA00004123"/>
    </source>
</evidence>
<evidence type="ECO:0000256" key="5">
    <source>
        <dbReference type="ARBA" id="ARBA00022490"/>
    </source>
</evidence>
<dbReference type="PANTHER" id="PTHR33588:SF1">
    <property type="entry name" value="CILIA- AND FLAGELLA-ASSOCIATED PROTEIN 299"/>
    <property type="match status" value="1"/>
</dbReference>